<evidence type="ECO:0000256" key="9">
    <source>
        <dbReference type="SAM" id="MobiDB-lite"/>
    </source>
</evidence>
<name>A0ABX6QTU8_9HYPH</name>
<evidence type="ECO:0000256" key="6">
    <source>
        <dbReference type="ARBA" id="ARBA00022982"/>
    </source>
</evidence>
<accession>A0ABX6QTU8</accession>
<feature type="region of interest" description="Disordered" evidence="9">
    <location>
        <begin position="169"/>
        <end position="189"/>
    </location>
</feature>
<dbReference type="Proteomes" id="UP000308530">
    <property type="component" value="Plasmid pPRADMK78_01"/>
</dbReference>
<organism evidence="11 12">
    <name type="scientific">Peteryoungia desertarenae</name>
    <dbReference type="NCBI Taxonomy" id="1813451"/>
    <lineage>
        <taxon>Bacteria</taxon>
        <taxon>Pseudomonadati</taxon>
        <taxon>Pseudomonadota</taxon>
        <taxon>Alphaproteobacteria</taxon>
        <taxon>Hyphomicrobiales</taxon>
        <taxon>Rhizobiaceae</taxon>
        <taxon>Peteryoungia</taxon>
    </lineage>
</organism>
<dbReference type="InterPro" id="IPR009056">
    <property type="entry name" value="Cyt_c-like_dom"/>
</dbReference>
<evidence type="ECO:0000256" key="3">
    <source>
        <dbReference type="ARBA" id="ARBA00022617"/>
    </source>
</evidence>
<dbReference type="PROSITE" id="PS51007">
    <property type="entry name" value="CYTC"/>
    <property type="match status" value="2"/>
</dbReference>
<keyword evidence="12" id="KW-1185">Reference proteome</keyword>
<evidence type="ECO:0000256" key="7">
    <source>
        <dbReference type="ARBA" id="ARBA00023004"/>
    </source>
</evidence>
<reference evidence="11 12" key="1">
    <citation type="submission" date="2020-06" db="EMBL/GenBank/DDBJ databases">
        <title>Genome sequence of Rhizobium sp strain ADMK78.</title>
        <authorList>
            <person name="Rahi P."/>
        </authorList>
    </citation>
    <scope>NUCLEOTIDE SEQUENCE [LARGE SCALE GENOMIC DNA]</scope>
    <source>
        <strain evidence="11 12">ADMK78</strain>
        <plasmid evidence="11 12">pPRADMK78_01</plasmid>
    </source>
</reference>
<dbReference type="InterPro" id="IPR050597">
    <property type="entry name" value="Cytochrome_c_Oxidase_Subunit"/>
</dbReference>
<keyword evidence="11" id="KW-0614">Plasmid</keyword>
<gene>
    <name evidence="11" type="ORF">FE840_018400</name>
</gene>
<dbReference type="PANTHER" id="PTHR33751:SF1">
    <property type="entry name" value="CBB3-TYPE CYTOCHROME C OXIDASE SUBUNIT FIXP"/>
    <property type="match status" value="1"/>
</dbReference>
<comment type="cofactor">
    <cofactor evidence="1">
        <name>heme c</name>
        <dbReference type="ChEBI" id="CHEBI:61717"/>
    </cofactor>
</comment>
<feature type="domain" description="Cytochrome c" evidence="10">
    <location>
        <begin position="68"/>
        <end position="155"/>
    </location>
</feature>
<keyword evidence="5 8" id="KW-0479">Metal-binding</keyword>
<dbReference type="Gene3D" id="1.10.760.10">
    <property type="entry name" value="Cytochrome c-like domain"/>
    <property type="match status" value="2"/>
</dbReference>
<evidence type="ECO:0000313" key="12">
    <source>
        <dbReference type="Proteomes" id="UP000308530"/>
    </source>
</evidence>
<keyword evidence="2" id="KW-0813">Transport</keyword>
<evidence type="ECO:0000313" key="11">
    <source>
        <dbReference type="EMBL" id="QLF71625.1"/>
    </source>
</evidence>
<evidence type="ECO:0000256" key="4">
    <source>
        <dbReference type="ARBA" id="ARBA00022660"/>
    </source>
</evidence>
<dbReference type="PANTHER" id="PTHR33751">
    <property type="entry name" value="CBB3-TYPE CYTOCHROME C OXIDASE SUBUNIT FIXP"/>
    <property type="match status" value="1"/>
</dbReference>
<dbReference type="Pfam" id="PF00034">
    <property type="entry name" value="Cytochrom_C"/>
    <property type="match status" value="1"/>
</dbReference>
<dbReference type="EMBL" id="CP058351">
    <property type="protein sequence ID" value="QLF71625.1"/>
    <property type="molecule type" value="Genomic_DNA"/>
</dbReference>
<keyword evidence="4" id="KW-0679">Respiratory chain</keyword>
<dbReference type="SUPFAM" id="SSF46626">
    <property type="entry name" value="Cytochrome c"/>
    <property type="match status" value="2"/>
</dbReference>
<evidence type="ECO:0000256" key="5">
    <source>
        <dbReference type="ARBA" id="ARBA00022723"/>
    </source>
</evidence>
<feature type="domain" description="Cytochrome c" evidence="10">
    <location>
        <begin position="190"/>
        <end position="281"/>
    </location>
</feature>
<protein>
    <submittedName>
        <fullName evidence="11">C-type cytochrome</fullName>
    </submittedName>
</protein>
<geneLocation type="plasmid" evidence="11 12">
    <name>pPRADMK78_01</name>
</geneLocation>
<dbReference type="InterPro" id="IPR036909">
    <property type="entry name" value="Cyt_c-like_dom_sf"/>
</dbReference>
<sequence>MRRFRRYALVSALTLLVAGTALFGFGEFWKLGAISQHPVWLYKLIVLVRDTVTGIDAENVELPEGFAPVADAGTALLYRENCAPCHGGPGVAPKDFALGMMPVPPPLAGIAGERSAKEIFWFIRNGLKMSGMPAWEGRLSRAEMLDLTAFVEALPTLTPADYRRLVGEPEAAPRQEGTGETPTIADTSAADAERGRLLMRLHACRSCHEIPGLVGADVHVGPDLSEAGSRRYIAGVLKNTRENMVRWITDPPAVNSLTAMPDLGVTPAQAADMAAYLYQLSPWPNSRSAKGEPDQGQKAEMGGQ</sequence>
<evidence type="ECO:0000259" key="10">
    <source>
        <dbReference type="PROSITE" id="PS51007"/>
    </source>
</evidence>
<evidence type="ECO:0000256" key="8">
    <source>
        <dbReference type="PROSITE-ProRule" id="PRU00433"/>
    </source>
</evidence>
<keyword evidence="3 8" id="KW-0349">Heme</keyword>
<keyword evidence="7 8" id="KW-0408">Iron</keyword>
<dbReference type="Pfam" id="PF13442">
    <property type="entry name" value="Cytochrome_CBB3"/>
    <property type="match status" value="1"/>
</dbReference>
<dbReference type="RefSeq" id="WP_138289525.1">
    <property type="nucleotide sequence ID" value="NZ_CP058351.1"/>
</dbReference>
<evidence type="ECO:0000256" key="1">
    <source>
        <dbReference type="ARBA" id="ARBA00001926"/>
    </source>
</evidence>
<dbReference type="PRINTS" id="PR00605">
    <property type="entry name" value="CYTCHROMECIC"/>
</dbReference>
<proteinExistence type="predicted"/>
<feature type="region of interest" description="Disordered" evidence="9">
    <location>
        <begin position="284"/>
        <end position="304"/>
    </location>
</feature>
<keyword evidence="6" id="KW-0249">Electron transport</keyword>
<evidence type="ECO:0000256" key="2">
    <source>
        <dbReference type="ARBA" id="ARBA00022448"/>
    </source>
</evidence>
<dbReference type="InterPro" id="IPR008168">
    <property type="entry name" value="Cyt_C_IC"/>
</dbReference>